<dbReference type="InterPro" id="IPR052494">
    <property type="entry name" value="Flagella_assembly_related"/>
</dbReference>
<sequence>MKLDLFRKKEKTKDDELSQAPIQNQPNIYQEQIRTLVDTVSNLSKSIKNIEGKIYEFSEKIVGVEEKTKVYENEILNLKNNIEKMIGIYDLLYKQYNPFLEEEKGNLSPEIQETANEMTTTGVLPLDRIDNDPAVIAIIIGWLSYLVRKAGIRETEKTLEFYERVRWITEEVKIKLMEYLKGLENVESKNEKIGPEDHVLTLYIISKIKGGEYKNLYRIKDLYNELVQRGILKPNEV</sequence>
<comment type="caution">
    <text evidence="2">The sequence shown here is derived from an EMBL/GenBank/DDBJ whole genome shotgun (WGS) entry which is preliminary data.</text>
</comment>
<accession>A0A397WP65</accession>
<protein>
    <recommendedName>
        <fullName evidence="1">Archaeal flagella protein FlaD/E domain-containing protein</fullName>
    </recommendedName>
</protein>
<dbReference type="Proteomes" id="UP000266622">
    <property type="component" value="Unassembled WGS sequence"/>
</dbReference>
<gene>
    <name evidence="2" type="ORF">BXU00_01170</name>
</gene>
<dbReference type="PANTHER" id="PTHR40698:SF1">
    <property type="entry name" value="FLAGELLA-RELATED PROTEIN D-RELATED"/>
    <property type="match status" value="1"/>
</dbReference>
<dbReference type="AlphaFoldDB" id="A0A397WP65"/>
<evidence type="ECO:0000313" key="3">
    <source>
        <dbReference type="Proteomes" id="UP000266622"/>
    </source>
</evidence>
<dbReference type="GO" id="GO:0097588">
    <property type="term" value="P:archaeal or bacterial-type flagellum-dependent cell motility"/>
    <property type="evidence" value="ECO:0007669"/>
    <property type="project" value="InterPro"/>
</dbReference>
<evidence type="ECO:0000313" key="2">
    <source>
        <dbReference type="EMBL" id="RIB35691.1"/>
    </source>
</evidence>
<reference evidence="2 3" key="1">
    <citation type="journal article" date="2018" name="Syst. Appl. Microbiol.">
        <title>A new symbiotic nanoarchaeote (Candidatus Nanoclepta minutus) and its host (Zestosphaera tikiterensis gen. nov., sp. nov.) from a New Zealand hot spring.</title>
        <authorList>
            <person name="St John E."/>
            <person name="Liu Y."/>
            <person name="Podar M."/>
            <person name="Stott M.B."/>
            <person name="Meneghin J."/>
            <person name="Chen Z."/>
            <person name="Lagutin K."/>
            <person name="Mitchell K."/>
            <person name="Reysenbach A.L."/>
        </authorList>
    </citation>
    <scope>NUCLEOTIDE SEQUENCE [LARGE SCALE GENOMIC DNA]</scope>
    <source>
        <strain evidence="2">NZ3</strain>
    </source>
</reference>
<dbReference type="PANTHER" id="PTHR40698">
    <property type="entry name" value="FLAGELLA-RELATED PROTEIN E-RELATED-RELATED"/>
    <property type="match status" value="1"/>
</dbReference>
<evidence type="ECO:0000259" key="1">
    <source>
        <dbReference type="Pfam" id="PF04659"/>
    </source>
</evidence>
<feature type="domain" description="Archaeal flagella protein FlaD/E" evidence="1">
    <location>
        <begin position="126"/>
        <end position="210"/>
    </location>
</feature>
<organism evidence="2 3">
    <name type="scientific">Candidatus Nanoclepta minutus</name>
    <dbReference type="NCBI Taxonomy" id="1940235"/>
    <lineage>
        <taxon>Archaea</taxon>
        <taxon>Nanobdellota</taxon>
        <taxon>Candidatus Nanoclepta</taxon>
    </lineage>
</organism>
<dbReference type="InterPro" id="IPR006752">
    <property type="entry name" value="Arch_fla_DE"/>
</dbReference>
<dbReference type="EMBL" id="MWMI01000001">
    <property type="protein sequence ID" value="RIB35691.1"/>
    <property type="molecule type" value="Genomic_DNA"/>
</dbReference>
<name>A0A397WP65_9ARCH</name>
<dbReference type="Pfam" id="PF04659">
    <property type="entry name" value="Arch_fla_DE"/>
    <property type="match status" value="1"/>
</dbReference>
<proteinExistence type="predicted"/>